<dbReference type="GO" id="GO:0016740">
    <property type="term" value="F:transferase activity"/>
    <property type="evidence" value="ECO:0007669"/>
    <property type="project" value="UniProtKB-KW"/>
</dbReference>
<accession>A0A1H9WWD6</accession>
<dbReference type="EMBL" id="FOGJ01000035">
    <property type="protein sequence ID" value="SES37723.1"/>
    <property type="molecule type" value="Genomic_DNA"/>
</dbReference>
<dbReference type="Gene3D" id="3.90.550.10">
    <property type="entry name" value="Spore Coat Polysaccharide Biosynthesis Protein SpsA, Chain A"/>
    <property type="match status" value="1"/>
</dbReference>
<dbReference type="CDD" id="cd04187">
    <property type="entry name" value="DPM1_like_bac"/>
    <property type="match status" value="1"/>
</dbReference>
<dbReference type="PANTHER" id="PTHR48090:SF8">
    <property type="entry name" value="GLYCOSYLTRANSFERASE CSBB-RELATED"/>
    <property type="match status" value="1"/>
</dbReference>
<keyword evidence="1" id="KW-1133">Transmembrane helix</keyword>
<proteinExistence type="predicted"/>
<evidence type="ECO:0000256" key="1">
    <source>
        <dbReference type="SAM" id="Phobius"/>
    </source>
</evidence>
<keyword evidence="1" id="KW-0472">Membrane</keyword>
<dbReference type="InterPro" id="IPR029044">
    <property type="entry name" value="Nucleotide-diphossugar_trans"/>
</dbReference>
<evidence type="ECO:0000313" key="3">
    <source>
        <dbReference type="EMBL" id="SES37723.1"/>
    </source>
</evidence>
<reference evidence="3 4" key="1">
    <citation type="submission" date="2016-10" db="EMBL/GenBank/DDBJ databases">
        <authorList>
            <person name="de Groot N.N."/>
        </authorList>
    </citation>
    <scope>NUCLEOTIDE SEQUENCE [LARGE SCALE GENOMIC DNA]</scope>
    <source>
        <strain evidence="3 4">AR40</strain>
    </source>
</reference>
<feature type="transmembrane region" description="Helical" evidence="1">
    <location>
        <begin position="233"/>
        <end position="254"/>
    </location>
</feature>
<dbReference type="OrthoDB" id="9807778at2"/>
<dbReference type="SUPFAM" id="SSF53448">
    <property type="entry name" value="Nucleotide-diphospho-sugar transferases"/>
    <property type="match status" value="1"/>
</dbReference>
<dbReference type="AlphaFoldDB" id="A0A1H9WWD6"/>
<protein>
    <submittedName>
        <fullName evidence="3">Glycosyltransferase involved in cell wall bisynthesis</fullName>
    </submittedName>
</protein>
<dbReference type="GO" id="GO:0005886">
    <property type="term" value="C:plasma membrane"/>
    <property type="evidence" value="ECO:0007669"/>
    <property type="project" value="TreeGrafter"/>
</dbReference>
<evidence type="ECO:0000259" key="2">
    <source>
        <dbReference type="Pfam" id="PF00535"/>
    </source>
</evidence>
<keyword evidence="3" id="KW-0808">Transferase</keyword>
<dbReference type="Proteomes" id="UP000182584">
    <property type="component" value="Unassembled WGS sequence"/>
</dbReference>
<dbReference type="InterPro" id="IPR001173">
    <property type="entry name" value="Glyco_trans_2-like"/>
</dbReference>
<feature type="domain" description="Glycosyltransferase 2-like" evidence="2">
    <location>
        <begin position="6"/>
        <end position="145"/>
    </location>
</feature>
<sequence>MKKIDIVIPCYNESKCVELIYDALKELFSNELKTYDFGILFVDDGSQDDTLEHIVKLTNIENSNVRYISFARNFGKESAIYAGLENADGDYVALMDADLQHPPHLLIEMIHAIEDEGYDCATARRVKREKESRLRNFLSNSFYHVINWATGMRLAPGMTDYRLMKKQVADAIVSMREHERFIKGIYSWIGFSSKWVEYENVERADGDSKWNYKGLWNYAKTGIIAFAVTPLKAVIYFGFFVIGISFIYAIRLFIMAKMGIRLWQDTTTIILLLLFLGGVIILLLGVIGEYLARIYMEVKNRPIYIAKEKKLEIDNKKEK</sequence>
<dbReference type="InterPro" id="IPR050256">
    <property type="entry name" value="Glycosyltransferase_2"/>
</dbReference>
<name>A0A1H9WWD6_BUTFI</name>
<dbReference type="PANTHER" id="PTHR48090">
    <property type="entry name" value="UNDECAPRENYL-PHOSPHATE 4-DEOXY-4-FORMAMIDO-L-ARABINOSE TRANSFERASE-RELATED"/>
    <property type="match status" value="1"/>
</dbReference>
<evidence type="ECO:0000313" key="4">
    <source>
        <dbReference type="Proteomes" id="UP000182584"/>
    </source>
</evidence>
<keyword evidence="1" id="KW-0812">Transmembrane</keyword>
<dbReference type="Pfam" id="PF00535">
    <property type="entry name" value="Glycos_transf_2"/>
    <property type="match status" value="1"/>
</dbReference>
<gene>
    <name evidence="3" type="ORF">SAMN04487884_13510</name>
</gene>
<dbReference type="RefSeq" id="WP_074758613.1">
    <property type="nucleotide sequence ID" value="NZ_FOGJ01000035.1"/>
</dbReference>
<feature type="transmembrane region" description="Helical" evidence="1">
    <location>
        <begin position="266"/>
        <end position="287"/>
    </location>
</feature>
<organism evidence="3 4">
    <name type="scientific">Butyrivibrio fibrisolvens</name>
    <dbReference type="NCBI Taxonomy" id="831"/>
    <lineage>
        <taxon>Bacteria</taxon>
        <taxon>Bacillati</taxon>
        <taxon>Bacillota</taxon>
        <taxon>Clostridia</taxon>
        <taxon>Lachnospirales</taxon>
        <taxon>Lachnospiraceae</taxon>
        <taxon>Butyrivibrio</taxon>
    </lineage>
</organism>